<organism evidence="1 2">
    <name type="scientific">Pseudoalteromonas caenipelagi</name>
    <dbReference type="NCBI Taxonomy" id="2726988"/>
    <lineage>
        <taxon>Bacteria</taxon>
        <taxon>Pseudomonadati</taxon>
        <taxon>Pseudomonadota</taxon>
        <taxon>Gammaproteobacteria</taxon>
        <taxon>Alteromonadales</taxon>
        <taxon>Pseudoalteromonadaceae</taxon>
        <taxon>Pseudoalteromonas</taxon>
    </lineage>
</organism>
<dbReference type="Proteomes" id="UP000586305">
    <property type="component" value="Unassembled WGS sequence"/>
</dbReference>
<sequence>MDNTTAHYQDLATLVRFASGYQNVYARLINYPQDQVCYIVSNLDICAALEQVLQGHVDMDDVEMWASLLEMRGDIDHSQVEGVLYALSNPEQMGELTFDKISQIMILLK</sequence>
<accession>A0A849VHD0</accession>
<protein>
    <submittedName>
        <fullName evidence="1">Uncharacterized protein</fullName>
    </submittedName>
</protein>
<evidence type="ECO:0000313" key="2">
    <source>
        <dbReference type="Proteomes" id="UP000586305"/>
    </source>
</evidence>
<dbReference type="EMBL" id="JABBPG010000011">
    <property type="protein sequence ID" value="NOU52686.1"/>
    <property type="molecule type" value="Genomic_DNA"/>
</dbReference>
<proteinExistence type="predicted"/>
<dbReference type="AlphaFoldDB" id="A0A849VHD0"/>
<name>A0A849VHD0_9GAMM</name>
<keyword evidence="2" id="KW-1185">Reference proteome</keyword>
<dbReference type="RefSeq" id="WP_171627738.1">
    <property type="nucleotide sequence ID" value="NZ_JABBPG010000011.1"/>
</dbReference>
<reference evidence="1 2" key="1">
    <citation type="submission" date="2020-04" db="EMBL/GenBank/DDBJ databases">
        <title>Pseudoalteromonas caenipelagi sp. nov., isolated from a tidal flat.</title>
        <authorList>
            <person name="Park S."/>
            <person name="Yoon J.-H."/>
        </authorList>
    </citation>
    <scope>NUCLEOTIDE SEQUENCE [LARGE SCALE GENOMIC DNA]</scope>
    <source>
        <strain evidence="1 2">JBTF-M23</strain>
    </source>
</reference>
<gene>
    <name evidence="1" type="ORF">HG263_19455</name>
</gene>
<evidence type="ECO:0000313" key="1">
    <source>
        <dbReference type="EMBL" id="NOU52686.1"/>
    </source>
</evidence>
<comment type="caution">
    <text evidence="1">The sequence shown here is derived from an EMBL/GenBank/DDBJ whole genome shotgun (WGS) entry which is preliminary data.</text>
</comment>